<dbReference type="SUPFAM" id="SSF55874">
    <property type="entry name" value="ATPase domain of HSP90 chaperone/DNA topoisomerase II/histidine kinase"/>
    <property type="match status" value="1"/>
</dbReference>
<dbReference type="Gene3D" id="3.30.565.10">
    <property type="entry name" value="Histidine kinase-like ATPase, C-terminal domain"/>
    <property type="match status" value="1"/>
</dbReference>
<keyword evidence="5" id="KW-0547">Nucleotide-binding</keyword>
<comment type="catalytic activity">
    <reaction evidence="1">
        <text>ATP + protein L-histidine = ADP + protein N-phospho-L-histidine.</text>
        <dbReference type="EC" id="2.7.13.3"/>
    </reaction>
</comment>
<organism evidence="10 11">
    <name type="scientific">Brevibacterium rongguiense</name>
    <dbReference type="NCBI Taxonomy" id="2695267"/>
    <lineage>
        <taxon>Bacteria</taxon>
        <taxon>Bacillati</taxon>
        <taxon>Actinomycetota</taxon>
        <taxon>Actinomycetes</taxon>
        <taxon>Micrococcales</taxon>
        <taxon>Brevibacteriaceae</taxon>
        <taxon>Brevibacterium</taxon>
    </lineage>
</organism>
<dbReference type="GO" id="GO:0004673">
    <property type="term" value="F:protein histidine kinase activity"/>
    <property type="evidence" value="ECO:0007669"/>
    <property type="project" value="UniProtKB-EC"/>
</dbReference>
<dbReference type="InterPro" id="IPR038424">
    <property type="entry name" value="H_kinase_PdtaS_GAF_sf"/>
</dbReference>
<evidence type="ECO:0000256" key="1">
    <source>
        <dbReference type="ARBA" id="ARBA00000085"/>
    </source>
</evidence>
<keyword evidence="11" id="KW-1185">Reference proteome</keyword>
<dbReference type="InterPro" id="IPR005467">
    <property type="entry name" value="His_kinase_dom"/>
</dbReference>
<feature type="domain" description="Histidine kinase" evidence="9">
    <location>
        <begin position="290"/>
        <end position="498"/>
    </location>
</feature>
<accession>A0A6N9H796</accession>
<evidence type="ECO:0000256" key="6">
    <source>
        <dbReference type="ARBA" id="ARBA00022777"/>
    </source>
</evidence>
<dbReference type="SMART" id="SM00387">
    <property type="entry name" value="HATPase_c"/>
    <property type="match status" value="1"/>
</dbReference>
<evidence type="ECO:0000256" key="5">
    <source>
        <dbReference type="ARBA" id="ARBA00022741"/>
    </source>
</evidence>
<dbReference type="EMBL" id="WWEQ01000021">
    <property type="protein sequence ID" value="MYM19636.1"/>
    <property type="molecule type" value="Genomic_DNA"/>
</dbReference>
<name>A0A6N9H796_9MICO</name>
<dbReference type="InterPro" id="IPR022066">
    <property type="entry name" value="PdtaS_GAF"/>
</dbReference>
<dbReference type="GO" id="GO:0000160">
    <property type="term" value="P:phosphorelay signal transduction system"/>
    <property type="evidence" value="ECO:0007669"/>
    <property type="project" value="UniProtKB-KW"/>
</dbReference>
<evidence type="ECO:0000256" key="8">
    <source>
        <dbReference type="ARBA" id="ARBA00023012"/>
    </source>
</evidence>
<dbReference type="PROSITE" id="PS50109">
    <property type="entry name" value="HIS_KIN"/>
    <property type="match status" value="1"/>
</dbReference>
<comment type="caution">
    <text evidence="10">The sequence shown here is derived from an EMBL/GenBank/DDBJ whole genome shotgun (WGS) entry which is preliminary data.</text>
</comment>
<evidence type="ECO:0000256" key="7">
    <source>
        <dbReference type="ARBA" id="ARBA00022840"/>
    </source>
</evidence>
<dbReference type="Gene3D" id="3.30.450.20">
    <property type="entry name" value="PAS domain"/>
    <property type="match status" value="1"/>
</dbReference>
<dbReference type="PANTHER" id="PTHR41523:SF8">
    <property type="entry name" value="ETHYLENE RESPONSE SENSOR PROTEIN"/>
    <property type="match status" value="1"/>
</dbReference>
<dbReference type="InterPro" id="IPR011495">
    <property type="entry name" value="Sig_transdc_His_kin_sub2_dim/P"/>
</dbReference>
<dbReference type="Gene3D" id="3.30.450.280">
    <property type="entry name" value="GAF domain"/>
    <property type="match status" value="1"/>
</dbReference>
<dbReference type="Pfam" id="PF02518">
    <property type="entry name" value="HATPase_c"/>
    <property type="match status" value="1"/>
</dbReference>
<dbReference type="InterPro" id="IPR013656">
    <property type="entry name" value="PAS_4"/>
</dbReference>
<dbReference type="Proteomes" id="UP000469215">
    <property type="component" value="Unassembled WGS sequence"/>
</dbReference>
<dbReference type="Pfam" id="PF07568">
    <property type="entry name" value="HisKA_2"/>
    <property type="match status" value="1"/>
</dbReference>
<keyword evidence="6" id="KW-0418">Kinase</keyword>
<dbReference type="EC" id="2.7.13.3" evidence="2"/>
<evidence type="ECO:0000256" key="2">
    <source>
        <dbReference type="ARBA" id="ARBA00012438"/>
    </source>
</evidence>
<dbReference type="Pfam" id="PF12282">
    <property type="entry name" value="GAF_PdtaS"/>
    <property type="match status" value="1"/>
</dbReference>
<evidence type="ECO:0000256" key="4">
    <source>
        <dbReference type="ARBA" id="ARBA00022679"/>
    </source>
</evidence>
<sequence length="499" mass="53685">MLTEQLAAEGIVDGTDVEWLHLIVGDWQLIADLSFADLVLWVPVAGEPGRFRIVAHCRPTTGTTVYPHDEVGALSTPAETELLERACGEAAVVAAPADANELAGAEAIPVVRGGRPIAVLTRHSEEQRRSGGSRLERNYRSCANALLAMIAEGAFPDLDAPSGARRGEPRVGDGLIVLNREGRVRYASPNGVSVIHRLGHDGEIEGRYLAEVVSGLVDQHRPVDESLPLVLTGRAPWRSEIESGRIAVSLRAIPLTRAGLRTGAVVLARDISEIRRRERELFSRDVMIREMHHRVKNNLQTVSALLRLQERRMSSGEARDALQEAMRRVSIIAVVHDALSQGIDATVEFDEIVDKGLRLTPELAGPHVEISLRRTGSFGSISSGDATSLALALTELVANAIEHGFPAPAAEPAEAGETPAAGERRPAHVWVSPERTGERLRVVVADDGAGLDPERGPGTGLGTQIVRTLISTDLAGTIEWRAREEGGTEAIIDVPLRSD</sequence>
<dbReference type="GO" id="GO:0005524">
    <property type="term" value="F:ATP binding"/>
    <property type="evidence" value="ECO:0007669"/>
    <property type="project" value="UniProtKB-KW"/>
</dbReference>
<proteinExistence type="predicted"/>
<dbReference type="InterPro" id="IPR004358">
    <property type="entry name" value="Sig_transdc_His_kin-like_C"/>
</dbReference>
<dbReference type="InterPro" id="IPR003594">
    <property type="entry name" value="HATPase_dom"/>
</dbReference>
<dbReference type="AlphaFoldDB" id="A0A6N9H796"/>
<dbReference type="InterPro" id="IPR036890">
    <property type="entry name" value="HATPase_C_sf"/>
</dbReference>
<keyword evidence="7" id="KW-0067">ATP-binding</keyword>
<dbReference type="Pfam" id="PF08448">
    <property type="entry name" value="PAS_4"/>
    <property type="match status" value="1"/>
</dbReference>
<keyword evidence="4" id="KW-0808">Transferase</keyword>
<evidence type="ECO:0000259" key="9">
    <source>
        <dbReference type="PROSITE" id="PS50109"/>
    </source>
</evidence>
<dbReference type="InterPro" id="IPR035965">
    <property type="entry name" value="PAS-like_dom_sf"/>
</dbReference>
<evidence type="ECO:0000313" key="11">
    <source>
        <dbReference type="Proteomes" id="UP000469215"/>
    </source>
</evidence>
<evidence type="ECO:0000256" key="3">
    <source>
        <dbReference type="ARBA" id="ARBA00022553"/>
    </source>
</evidence>
<keyword evidence="3" id="KW-0597">Phosphoprotein</keyword>
<evidence type="ECO:0000313" key="10">
    <source>
        <dbReference type="EMBL" id="MYM19636.1"/>
    </source>
</evidence>
<reference evidence="10 11" key="1">
    <citation type="submission" date="2020-01" db="EMBL/GenBank/DDBJ databases">
        <authorList>
            <person name="Deng T."/>
        </authorList>
    </citation>
    <scope>NUCLEOTIDE SEQUENCE [LARGE SCALE GENOMIC DNA]</scope>
    <source>
        <strain evidence="10 11">5221</strain>
    </source>
</reference>
<dbReference type="SUPFAM" id="SSF55785">
    <property type="entry name" value="PYP-like sensor domain (PAS domain)"/>
    <property type="match status" value="1"/>
</dbReference>
<keyword evidence="8" id="KW-0902">Two-component regulatory system</keyword>
<dbReference type="PANTHER" id="PTHR41523">
    <property type="entry name" value="TWO-COMPONENT SYSTEM SENSOR PROTEIN"/>
    <property type="match status" value="1"/>
</dbReference>
<dbReference type="PRINTS" id="PR00344">
    <property type="entry name" value="BCTRLSENSOR"/>
</dbReference>
<protein>
    <recommendedName>
        <fullName evidence="2">histidine kinase</fullName>
        <ecNumber evidence="2">2.7.13.3</ecNumber>
    </recommendedName>
</protein>
<gene>
    <name evidence="10" type="ORF">GSY69_06545</name>
</gene>